<dbReference type="Proteomes" id="UP000198757">
    <property type="component" value="Unassembled WGS sequence"/>
</dbReference>
<keyword evidence="2" id="KW-0203">Cytokinin biosynthesis</keyword>
<gene>
    <name evidence="3" type="ORF">SAMN04487894_12437</name>
</gene>
<dbReference type="InterPro" id="IPR005269">
    <property type="entry name" value="LOG"/>
</dbReference>
<dbReference type="EC" id="3.2.2.n1" evidence="2"/>
<evidence type="ECO:0000256" key="1">
    <source>
        <dbReference type="ARBA" id="ARBA00000274"/>
    </source>
</evidence>
<reference evidence="4" key="1">
    <citation type="submission" date="2016-10" db="EMBL/GenBank/DDBJ databases">
        <authorList>
            <person name="Varghese N."/>
            <person name="Submissions S."/>
        </authorList>
    </citation>
    <scope>NUCLEOTIDE SEQUENCE [LARGE SCALE GENOMIC DNA]</scope>
    <source>
        <strain evidence="4">DSM 25811 / CCM 8410 / LMG 26954 / E90</strain>
    </source>
</reference>
<dbReference type="Gene3D" id="3.40.50.450">
    <property type="match status" value="1"/>
</dbReference>
<dbReference type="GO" id="GO:0009691">
    <property type="term" value="P:cytokinin biosynthetic process"/>
    <property type="evidence" value="ECO:0007669"/>
    <property type="project" value="UniProtKB-UniRule"/>
</dbReference>
<dbReference type="Pfam" id="PF03641">
    <property type="entry name" value="Lysine_decarbox"/>
    <property type="match status" value="1"/>
</dbReference>
<dbReference type="InterPro" id="IPR052341">
    <property type="entry name" value="LOG_family_nucleotidases"/>
</dbReference>
<evidence type="ECO:0000313" key="3">
    <source>
        <dbReference type="EMBL" id="SDE16384.1"/>
    </source>
</evidence>
<name>A0A1G7AN82_NIADE</name>
<dbReference type="PANTHER" id="PTHR43393:SF2">
    <property type="entry name" value="CYTOKININ RIBOSIDE 5'-MONOPHOSPHATE PHOSPHORIBOHYDROLASE"/>
    <property type="match status" value="1"/>
</dbReference>
<dbReference type="STRING" id="1285928.SAMN04487894_12437"/>
<proteinExistence type="inferred from homology"/>
<dbReference type="OrthoDB" id="9801098at2"/>
<protein>
    <recommendedName>
        <fullName evidence="2">Cytokinin riboside 5'-monophosphate phosphoribohydrolase</fullName>
        <ecNumber evidence="2">3.2.2.n1</ecNumber>
    </recommendedName>
</protein>
<evidence type="ECO:0000256" key="2">
    <source>
        <dbReference type="RuleBase" id="RU363015"/>
    </source>
</evidence>
<sequence>MDLKEKSREADRIIPAKEHVYLDGPKSRTYELGFAFHVLWQFLKGFRTLHFVGPCITVFGSARFKEDHIYYQKAEEFGKRIAELGFTTMTGGGPGIMEAANRGAFENGGESVGCNIKLPFEQHYNKYLTASVTFEHFFVRKVLLVKYSYAFVIMPGGFGTMDEFFETVTLIQTKTITQFPIVLFGKEFYKELMLAIESMAAKGTISKEDLDLVLLTDDIDEAMHHIRQYITTNYKIKKRWPIPWLFEKR</sequence>
<dbReference type="EMBL" id="FMZO01000024">
    <property type="protein sequence ID" value="SDE16384.1"/>
    <property type="molecule type" value="Genomic_DNA"/>
</dbReference>
<comment type="similarity">
    <text evidence="2">Belongs to the LOG family.</text>
</comment>
<dbReference type="NCBIfam" id="TIGR00730">
    <property type="entry name" value="Rossman fold protein, TIGR00730 family"/>
    <property type="match status" value="1"/>
</dbReference>
<dbReference type="AlphaFoldDB" id="A0A1G7AN82"/>
<accession>A0A1G7AN82</accession>
<comment type="catalytic activity">
    <reaction evidence="1">
        <text>AMP + H2O = D-ribose 5-phosphate + adenine</text>
        <dbReference type="Rhea" id="RHEA:20129"/>
        <dbReference type="ChEBI" id="CHEBI:15377"/>
        <dbReference type="ChEBI" id="CHEBI:16708"/>
        <dbReference type="ChEBI" id="CHEBI:78346"/>
        <dbReference type="ChEBI" id="CHEBI:456215"/>
        <dbReference type="EC" id="3.2.2.4"/>
    </reaction>
</comment>
<dbReference type="InterPro" id="IPR031100">
    <property type="entry name" value="LOG_fam"/>
</dbReference>
<dbReference type="RefSeq" id="WP_090393298.1">
    <property type="nucleotide sequence ID" value="NZ_FMZO01000024.1"/>
</dbReference>
<dbReference type="GO" id="GO:0005829">
    <property type="term" value="C:cytosol"/>
    <property type="evidence" value="ECO:0007669"/>
    <property type="project" value="TreeGrafter"/>
</dbReference>
<dbReference type="PANTHER" id="PTHR43393">
    <property type="entry name" value="CYTOKININ RIBOSIDE 5'-MONOPHOSPHATE PHOSPHORIBOHYDROLASE"/>
    <property type="match status" value="1"/>
</dbReference>
<organism evidence="3 4">
    <name type="scientific">Niabella drilacis (strain DSM 25811 / CCM 8410 / CCUG 62505 / LMG 26954 / E90)</name>
    <dbReference type="NCBI Taxonomy" id="1285928"/>
    <lineage>
        <taxon>Bacteria</taxon>
        <taxon>Pseudomonadati</taxon>
        <taxon>Bacteroidota</taxon>
        <taxon>Chitinophagia</taxon>
        <taxon>Chitinophagales</taxon>
        <taxon>Chitinophagaceae</taxon>
        <taxon>Niabella</taxon>
    </lineage>
</organism>
<keyword evidence="2" id="KW-0378">Hydrolase</keyword>
<keyword evidence="4" id="KW-1185">Reference proteome</keyword>
<evidence type="ECO:0000313" key="4">
    <source>
        <dbReference type="Proteomes" id="UP000198757"/>
    </source>
</evidence>
<dbReference type="SUPFAM" id="SSF102405">
    <property type="entry name" value="MCP/YpsA-like"/>
    <property type="match status" value="1"/>
</dbReference>
<dbReference type="GO" id="GO:0008714">
    <property type="term" value="F:AMP nucleosidase activity"/>
    <property type="evidence" value="ECO:0007669"/>
    <property type="project" value="UniProtKB-EC"/>
</dbReference>